<sequence length="60" mass="6219">MGVPFTEVAKDAGIVRADAGVENAFCCHGVSAVSDSSSARVGNNTNFSDMWPSFGVVPKQ</sequence>
<evidence type="ECO:0000313" key="2">
    <source>
        <dbReference type="Proteomes" id="UP000033956"/>
    </source>
</evidence>
<name>A0A0M2HKL8_9MICO</name>
<keyword evidence="2" id="KW-1185">Reference proteome</keyword>
<organism evidence="1 2">
    <name type="scientific">Microbacterium terrae</name>
    <dbReference type="NCBI Taxonomy" id="69369"/>
    <lineage>
        <taxon>Bacteria</taxon>
        <taxon>Bacillati</taxon>
        <taxon>Actinomycetota</taxon>
        <taxon>Actinomycetes</taxon>
        <taxon>Micrococcales</taxon>
        <taxon>Microbacteriaceae</taxon>
        <taxon>Microbacterium</taxon>
    </lineage>
</organism>
<accession>A0A0M2HKL8</accession>
<dbReference type="Proteomes" id="UP000033956">
    <property type="component" value="Unassembled WGS sequence"/>
</dbReference>
<gene>
    <name evidence="1" type="ORF">RS81_00404</name>
</gene>
<reference evidence="1 2" key="1">
    <citation type="submission" date="2015-02" db="EMBL/GenBank/DDBJ databases">
        <title>Draft genome sequences of ten Microbacterium spp. with emphasis on heavy metal contaminated environments.</title>
        <authorList>
            <person name="Corretto E."/>
        </authorList>
    </citation>
    <scope>NUCLEOTIDE SEQUENCE [LARGE SCALE GENOMIC DNA]</scope>
    <source>
        <strain evidence="1 2">DSM 12510</strain>
    </source>
</reference>
<evidence type="ECO:0000313" key="1">
    <source>
        <dbReference type="EMBL" id="KJL44936.1"/>
    </source>
</evidence>
<dbReference type="AlphaFoldDB" id="A0A0M2HKL8"/>
<dbReference type="PATRIC" id="fig|92835.4.peg.417"/>
<comment type="caution">
    <text evidence="1">The sequence shown here is derived from an EMBL/GenBank/DDBJ whole genome shotgun (WGS) entry which is preliminary data.</text>
</comment>
<dbReference type="EMBL" id="JYIZ01000028">
    <property type="protein sequence ID" value="KJL44936.1"/>
    <property type="molecule type" value="Genomic_DNA"/>
</dbReference>
<proteinExistence type="predicted"/>
<protein>
    <submittedName>
        <fullName evidence="1">Uncharacterized protein</fullName>
    </submittedName>
</protein>